<keyword evidence="8" id="KW-0539">Nucleus</keyword>
<reference evidence="10" key="1">
    <citation type="submission" date="2021-02" db="EMBL/GenBank/DDBJ databases">
        <authorList>
            <person name="Nowell W R."/>
        </authorList>
    </citation>
    <scope>NUCLEOTIDE SEQUENCE</scope>
</reference>
<keyword evidence="1" id="KW-0479">Metal-binding</keyword>
<dbReference type="PANTHER" id="PTHR24082">
    <property type="entry name" value="NUCLEAR HORMONE RECEPTOR"/>
    <property type="match status" value="1"/>
</dbReference>
<evidence type="ECO:0000256" key="2">
    <source>
        <dbReference type="ARBA" id="ARBA00022771"/>
    </source>
</evidence>
<evidence type="ECO:0000256" key="8">
    <source>
        <dbReference type="ARBA" id="ARBA00023242"/>
    </source>
</evidence>
<dbReference type="GO" id="GO:0000978">
    <property type="term" value="F:RNA polymerase II cis-regulatory region sequence-specific DNA binding"/>
    <property type="evidence" value="ECO:0007669"/>
    <property type="project" value="TreeGrafter"/>
</dbReference>
<dbReference type="Gene3D" id="1.10.565.10">
    <property type="entry name" value="Retinoid X Receptor"/>
    <property type="match status" value="1"/>
</dbReference>
<evidence type="ECO:0000313" key="10">
    <source>
        <dbReference type="EMBL" id="CAF1071484.1"/>
    </source>
</evidence>
<dbReference type="Proteomes" id="UP000663852">
    <property type="component" value="Unassembled WGS sequence"/>
</dbReference>
<organism evidence="10 12">
    <name type="scientific">Adineta ricciae</name>
    <name type="common">Rotifer</name>
    <dbReference type="NCBI Taxonomy" id="249248"/>
    <lineage>
        <taxon>Eukaryota</taxon>
        <taxon>Metazoa</taxon>
        <taxon>Spiralia</taxon>
        <taxon>Gnathifera</taxon>
        <taxon>Rotifera</taxon>
        <taxon>Eurotatoria</taxon>
        <taxon>Bdelloidea</taxon>
        <taxon>Adinetida</taxon>
        <taxon>Adinetidae</taxon>
        <taxon>Adineta</taxon>
    </lineage>
</organism>
<evidence type="ECO:0000256" key="6">
    <source>
        <dbReference type="ARBA" id="ARBA00023163"/>
    </source>
</evidence>
<dbReference type="SMART" id="SM00399">
    <property type="entry name" value="ZnF_C4"/>
    <property type="match status" value="1"/>
</dbReference>
<dbReference type="Proteomes" id="UP000663828">
    <property type="component" value="Unassembled WGS sequence"/>
</dbReference>
<dbReference type="PROSITE" id="PS00031">
    <property type="entry name" value="NUCLEAR_REC_DBD_1"/>
    <property type="match status" value="1"/>
</dbReference>
<dbReference type="Pfam" id="PF00105">
    <property type="entry name" value="zf-C4"/>
    <property type="match status" value="1"/>
</dbReference>
<dbReference type="GO" id="GO:0030154">
    <property type="term" value="P:cell differentiation"/>
    <property type="evidence" value="ECO:0007669"/>
    <property type="project" value="TreeGrafter"/>
</dbReference>
<evidence type="ECO:0000256" key="4">
    <source>
        <dbReference type="ARBA" id="ARBA00023015"/>
    </source>
</evidence>
<dbReference type="OrthoDB" id="6355676at2759"/>
<dbReference type="GO" id="GO:0000122">
    <property type="term" value="P:negative regulation of transcription by RNA polymerase II"/>
    <property type="evidence" value="ECO:0007669"/>
    <property type="project" value="TreeGrafter"/>
</dbReference>
<evidence type="ECO:0000313" key="12">
    <source>
        <dbReference type="Proteomes" id="UP000663828"/>
    </source>
</evidence>
<dbReference type="InterPro" id="IPR050234">
    <property type="entry name" value="Nuclear_hormone_rcpt_NR1"/>
</dbReference>
<dbReference type="PANTHER" id="PTHR24082:SF283">
    <property type="entry name" value="NUCLEAR HORMONE RECEPTOR HR96"/>
    <property type="match status" value="1"/>
</dbReference>
<dbReference type="GO" id="GO:0045944">
    <property type="term" value="P:positive regulation of transcription by RNA polymerase II"/>
    <property type="evidence" value="ECO:0007669"/>
    <property type="project" value="TreeGrafter"/>
</dbReference>
<dbReference type="Gene3D" id="3.30.50.10">
    <property type="entry name" value="Erythroid Transcription Factor GATA-1, subunit A"/>
    <property type="match status" value="1"/>
</dbReference>
<dbReference type="SUPFAM" id="SSF48508">
    <property type="entry name" value="Nuclear receptor ligand-binding domain"/>
    <property type="match status" value="1"/>
</dbReference>
<dbReference type="AlphaFoldDB" id="A0A814LXF3"/>
<name>A0A814LXF3_ADIRI</name>
<comment type="caution">
    <text evidence="10">The sequence shown here is derived from an EMBL/GenBank/DDBJ whole genome shotgun (WGS) entry which is preliminary data.</text>
</comment>
<proteinExistence type="predicted"/>
<keyword evidence="3" id="KW-0862">Zinc</keyword>
<gene>
    <name evidence="11" type="ORF">EDS130_LOCUS43038</name>
    <name evidence="10" type="ORF">XAT740_LOCUS16836</name>
</gene>
<evidence type="ECO:0000256" key="7">
    <source>
        <dbReference type="ARBA" id="ARBA00023170"/>
    </source>
</evidence>
<keyword evidence="4" id="KW-0805">Transcription regulation</keyword>
<dbReference type="GO" id="GO:0004879">
    <property type="term" value="F:nuclear receptor activity"/>
    <property type="evidence" value="ECO:0007669"/>
    <property type="project" value="TreeGrafter"/>
</dbReference>
<dbReference type="EMBL" id="CAJNOJ010000672">
    <property type="protein sequence ID" value="CAF1507684.1"/>
    <property type="molecule type" value="Genomic_DNA"/>
</dbReference>
<keyword evidence="7" id="KW-0675">Receptor</keyword>
<dbReference type="PROSITE" id="PS51030">
    <property type="entry name" value="NUCLEAR_REC_DBD_2"/>
    <property type="match status" value="1"/>
</dbReference>
<evidence type="ECO:0000256" key="3">
    <source>
        <dbReference type="ARBA" id="ARBA00022833"/>
    </source>
</evidence>
<sequence length="462" mass="53415">MTTQTKVMIVTADDNFIRLISSNKQLNTTVVNLDKNNQSTSTNNPNTSIIDLVILAQLFNKNSTCDHTNKRTLDSSQGNQAKVVKTSEKNNDLVCSVCGDHAVGFNYGAMTCASCKVFFRRNALQPPEKIRCFNGQNACLFSHGTHRRCQKCRLRQCFAVGMKKYYFVTSEEKERRRKQLEENLNQTRACKSSILHMPDDIDLFLSDINNPRTISPPTLHINDWQVIQTIEESYALAFQSPLPSCPGHFPDRESILTFYRQTKDQMILQFINFLRQIKEFEALNEDDRFILIKYNLNIIGALNKFIYFDNQAYTLCDFPSMDQNVYKYIQTLYNVDQSLQDDFINLVGSFLAVIEQDLLLLRLLIVTLLFSKGLSLSDDEPPLRDPLAAYRADSYYTQLIWNYLLDKQGEQKAIKQFTYLISIIFKLQIMIKKWRDHVREELTARNKVDLLTPLMQAVLHIA</sequence>
<dbReference type="InterPro" id="IPR035500">
    <property type="entry name" value="NHR-like_dom_sf"/>
</dbReference>
<protein>
    <recommendedName>
        <fullName evidence="9">Nuclear receptor domain-containing protein</fullName>
    </recommendedName>
</protein>
<evidence type="ECO:0000259" key="9">
    <source>
        <dbReference type="PROSITE" id="PS51030"/>
    </source>
</evidence>
<keyword evidence="6" id="KW-0804">Transcription</keyword>
<evidence type="ECO:0000256" key="5">
    <source>
        <dbReference type="ARBA" id="ARBA00023125"/>
    </source>
</evidence>
<evidence type="ECO:0000313" key="11">
    <source>
        <dbReference type="EMBL" id="CAF1507684.1"/>
    </source>
</evidence>
<dbReference type="GO" id="GO:0008270">
    <property type="term" value="F:zinc ion binding"/>
    <property type="evidence" value="ECO:0007669"/>
    <property type="project" value="UniProtKB-KW"/>
</dbReference>
<feature type="domain" description="Nuclear receptor" evidence="9">
    <location>
        <begin position="92"/>
        <end position="169"/>
    </location>
</feature>
<evidence type="ECO:0000256" key="1">
    <source>
        <dbReference type="ARBA" id="ARBA00022723"/>
    </source>
</evidence>
<keyword evidence="2" id="KW-0863">Zinc-finger</keyword>
<keyword evidence="5" id="KW-0238">DNA-binding</keyword>
<accession>A0A814LXF3</accession>
<dbReference type="EMBL" id="CAJNOR010001083">
    <property type="protein sequence ID" value="CAF1071484.1"/>
    <property type="molecule type" value="Genomic_DNA"/>
</dbReference>
<dbReference type="InterPro" id="IPR001628">
    <property type="entry name" value="Znf_hrmn_rcpt"/>
</dbReference>
<keyword evidence="12" id="KW-1185">Reference proteome</keyword>
<dbReference type="PRINTS" id="PR00047">
    <property type="entry name" value="STROIDFINGER"/>
</dbReference>
<dbReference type="InterPro" id="IPR013088">
    <property type="entry name" value="Znf_NHR/GATA"/>
</dbReference>
<dbReference type="SUPFAM" id="SSF57716">
    <property type="entry name" value="Glucocorticoid receptor-like (DNA-binding domain)"/>
    <property type="match status" value="1"/>
</dbReference>